<dbReference type="KEGG" id="vg:29058880"/>
<evidence type="ECO:0000313" key="2">
    <source>
        <dbReference type="EMBL" id="AMS01246.1"/>
    </source>
</evidence>
<protein>
    <submittedName>
        <fullName evidence="2">Uncharacterized protein</fullName>
    </submittedName>
</protein>
<dbReference type="RefSeq" id="YP_009283066.1">
    <property type="nucleotide sequence ID" value="NC_031039.1"/>
</dbReference>
<organism evidence="2 3">
    <name type="scientific">Bacillus phage AR9</name>
    <dbReference type="NCBI Taxonomy" id="1815509"/>
    <lineage>
        <taxon>Viruses</taxon>
        <taxon>Duplodnaviria</taxon>
        <taxon>Heunggongvirae</taxon>
        <taxon>Uroviricota</taxon>
        <taxon>Caudoviricetes</taxon>
        <taxon>Takahashivirus</taxon>
        <taxon>Bacillus phage PBS1</taxon>
    </lineage>
</organism>
<evidence type="ECO:0000313" key="3">
    <source>
        <dbReference type="Proteomes" id="UP000202618"/>
    </source>
</evidence>
<accession>A0A172JI69</accession>
<name>A0A172JI69_BPPB1</name>
<dbReference type="Proteomes" id="UP000202618">
    <property type="component" value="Segment"/>
</dbReference>
<reference evidence="2 3" key="1">
    <citation type="journal article" date="2016" name="Virology">
        <title>The genome of AR9, a giant transducing Bacillus phage encoding two multisubunit RNA polymerases.</title>
        <authorList>
            <person name="Lavysh D."/>
            <person name="Sokolova M."/>
            <person name="Minakhin L."/>
            <person name="Yakunina M."/>
            <person name="Artamonova T."/>
            <person name="Kozyavkin S."/>
            <person name="Makarova K.S."/>
            <person name="Koonin E.V."/>
            <person name="Severinov K."/>
        </authorList>
    </citation>
    <scope>NUCLEOTIDE SEQUENCE [LARGE SCALE GENOMIC DNA]</scope>
</reference>
<proteinExistence type="predicted"/>
<gene>
    <name evidence="2" type="ORF">AR9_g162</name>
</gene>
<feature type="region of interest" description="Disordered" evidence="1">
    <location>
        <begin position="1"/>
        <end position="29"/>
    </location>
</feature>
<evidence type="ECO:0000256" key="1">
    <source>
        <dbReference type="SAM" id="MobiDB-lite"/>
    </source>
</evidence>
<sequence>MTNSNDFLDKISQISNTKETEKKKPSRKGRKVEVEVLEFEIDEEKDTELAVFVKQIVNKAQITNQDVYNVLGRVEGWNLINGLRKGSVSWGRVKKWCEIIGYRVEITLSKID</sequence>
<dbReference type="EMBL" id="KU878088">
    <property type="protein sequence ID" value="AMS01246.1"/>
    <property type="molecule type" value="Genomic_DNA"/>
</dbReference>
<feature type="compositionally biased region" description="Polar residues" evidence="1">
    <location>
        <begin position="1"/>
        <end position="17"/>
    </location>
</feature>
<dbReference type="GeneID" id="29058880"/>